<keyword evidence="1" id="KW-0472">Membrane</keyword>
<dbReference type="AlphaFoldDB" id="A0A9X1NC14"/>
<reference evidence="2" key="1">
    <citation type="submission" date="2021-11" db="EMBL/GenBank/DDBJ databases">
        <title>Streptomyces corallinus and Kineosporia corallina sp. nov., two new coral-derived marine actinobacteria.</title>
        <authorList>
            <person name="Buangrab K."/>
            <person name="Sutthacheep M."/>
            <person name="Yeemin T."/>
            <person name="Harunari E."/>
            <person name="Igarashi Y."/>
            <person name="Sripreechasak P."/>
            <person name="Kanchanasin P."/>
            <person name="Tanasupawat S."/>
            <person name="Phongsopitanun W."/>
        </authorList>
    </citation>
    <scope>NUCLEOTIDE SEQUENCE</scope>
    <source>
        <strain evidence="2">JCM 31032</strain>
    </source>
</reference>
<name>A0A9X1NC14_9ACTN</name>
<gene>
    <name evidence="2" type="ORF">LR394_10500</name>
</gene>
<accession>A0A9X1NC14</accession>
<comment type="caution">
    <text evidence="2">The sequence shown here is derived from an EMBL/GenBank/DDBJ whole genome shotgun (WGS) entry which is preliminary data.</text>
</comment>
<dbReference type="Proteomes" id="UP001138997">
    <property type="component" value="Unassembled WGS sequence"/>
</dbReference>
<feature type="transmembrane region" description="Helical" evidence="1">
    <location>
        <begin position="76"/>
        <end position="93"/>
    </location>
</feature>
<feature type="transmembrane region" description="Helical" evidence="1">
    <location>
        <begin position="99"/>
        <end position="117"/>
    </location>
</feature>
<dbReference type="EMBL" id="JAJOMB010000004">
    <property type="protein sequence ID" value="MCD5311330.1"/>
    <property type="molecule type" value="Genomic_DNA"/>
</dbReference>
<evidence type="ECO:0000313" key="2">
    <source>
        <dbReference type="EMBL" id="MCD5311330.1"/>
    </source>
</evidence>
<protein>
    <submittedName>
        <fullName evidence="2">Uncharacterized protein</fullName>
    </submittedName>
</protein>
<organism evidence="2 3">
    <name type="scientific">Kineosporia babensis</name>
    <dbReference type="NCBI Taxonomy" id="499548"/>
    <lineage>
        <taxon>Bacteria</taxon>
        <taxon>Bacillati</taxon>
        <taxon>Actinomycetota</taxon>
        <taxon>Actinomycetes</taxon>
        <taxon>Kineosporiales</taxon>
        <taxon>Kineosporiaceae</taxon>
        <taxon>Kineosporia</taxon>
    </lineage>
</organism>
<evidence type="ECO:0000313" key="3">
    <source>
        <dbReference type="Proteomes" id="UP001138997"/>
    </source>
</evidence>
<dbReference type="RefSeq" id="WP_231440507.1">
    <property type="nucleotide sequence ID" value="NZ_JAJOMB010000004.1"/>
</dbReference>
<keyword evidence="1" id="KW-0812">Transmembrane</keyword>
<evidence type="ECO:0000256" key="1">
    <source>
        <dbReference type="SAM" id="Phobius"/>
    </source>
</evidence>
<sequence>MLQFVGLLLVIPGLIAWYRNTMKEAEERRAAGLSPEAPPALIQRAELERALEQEPSPAELTDLRLQAQALRKNHSVQLFFAAGLIIQVGAMIADPGLGRAAFAVLAALIIGPAVLRVERNVRVAKAFLLRYPPEASQSMPTR</sequence>
<keyword evidence="1" id="KW-1133">Transmembrane helix</keyword>
<proteinExistence type="predicted"/>
<keyword evidence="3" id="KW-1185">Reference proteome</keyword>